<dbReference type="AlphaFoldDB" id="A0A0H2UFQ6"/>
<dbReference type="GO" id="GO:0070006">
    <property type="term" value="F:metalloaminopeptidase activity"/>
    <property type="evidence" value="ECO:0007669"/>
    <property type="project" value="InterPro"/>
</dbReference>
<dbReference type="EMBL" id="GL877066">
    <property type="protein sequence ID" value="KLU93039.1"/>
    <property type="molecule type" value="Genomic_DNA"/>
</dbReference>
<gene>
    <name evidence="7" type="ORF">MAPG_11980</name>
</gene>
<dbReference type="SMART" id="SM01011">
    <property type="entry name" value="AMP_N"/>
    <property type="match status" value="1"/>
</dbReference>
<dbReference type="GO" id="GO:0030145">
    <property type="term" value="F:manganese ion binding"/>
    <property type="evidence" value="ECO:0007669"/>
    <property type="project" value="InterPro"/>
</dbReference>
<name>A0A0H2UFQ6_MAGP6</name>
<comment type="similarity">
    <text evidence="1">Belongs to the peptidase M24B family.</text>
</comment>
<keyword evidence="3" id="KW-0479">Metal-binding</keyword>
<reference evidence="7" key="1">
    <citation type="submission" date="2010-05" db="EMBL/GenBank/DDBJ databases">
        <title>The Genome Sequence of Magnaporthe poae strain ATCC 64411.</title>
        <authorList>
            <consortium name="The Broad Institute Genome Sequencing Platform"/>
            <consortium name="Broad Institute Genome Sequencing Center for Infectious Disease"/>
            <person name="Ma L.-J."/>
            <person name="Dead R."/>
            <person name="Young S."/>
            <person name="Zeng Q."/>
            <person name="Koehrsen M."/>
            <person name="Alvarado L."/>
            <person name="Berlin A."/>
            <person name="Chapman S.B."/>
            <person name="Chen Z."/>
            <person name="Freedman E."/>
            <person name="Gellesch M."/>
            <person name="Goldberg J."/>
            <person name="Griggs A."/>
            <person name="Gujja S."/>
            <person name="Heilman E.R."/>
            <person name="Heiman D."/>
            <person name="Hepburn T."/>
            <person name="Howarth C."/>
            <person name="Jen D."/>
            <person name="Larson L."/>
            <person name="Mehta T."/>
            <person name="Neiman D."/>
            <person name="Pearson M."/>
            <person name="Roberts A."/>
            <person name="Saif S."/>
            <person name="Shea T."/>
            <person name="Shenoy N."/>
            <person name="Sisk P."/>
            <person name="Stolte C."/>
            <person name="Sykes S."/>
            <person name="Walk T."/>
            <person name="White J."/>
            <person name="Yandava C."/>
            <person name="Haas B."/>
            <person name="Nusbaum C."/>
            <person name="Birren B."/>
        </authorList>
    </citation>
    <scope>NUCLEOTIDE SEQUENCE</scope>
    <source>
        <strain evidence="7">ATCC 64411</strain>
    </source>
</reference>
<dbReference type="InterPro" id="IPR007865">
    <property type="entry name" value="Aminopep_P_N"/>
</dbReference>
<evidence type="ECO:0000313" key="7">
    <source>
        <dbReference type="EMBL" id="KLU93039.1"/>
    </source>
</evidence>
<dbReference type="PANTHER" id="PTHR43226:SF4">
    <property type="entry name" value="XAA-PRO AMINOPEPTIDASE 3"/>
    <property type="match status" value="1"/>
</dbReference>
<evidence type="ECO:0000256" key="4">
    <source>
        <dbReference type="ARBA" id="ARBA00022801"/>
    </source>
</evidence>
<reference evidence="7" key="2">
    <citation type="submission" date="2011-03" db="EMBL/GenBank/DDBJ databases">
        <title>Annotation of Magnaporthe poae ATCC 64411.</title>
        <authorList>
            <person name="Ma L.-J."/>
            <person name="Dead R."/>
            <person name="Young S.K."/>
            <person name="Zeng Q."/>
            <person name="Gargeya S."/>
            <person name="Fitzgerald M."/>
            <person name="Haas B."/>
            <person name="Abouelleil A."/>
            <person name="Alvarado L."/>
            <person name="Arachchi H.M."/>
            <person name="Berlin A."/>
            <person name="Brown A."/>
            <person name="Chapman S.B."/>
            <person name="Chen Z."/>
            <person name="Dunbar C."/>
            <person name="Freedman E."/>
            <person name="Gearin G."/>
            <person name="Gellesch M."/>
            <person name="Goldberg J."/>
            <person name="Griggs A."/>
            <person name="Gujja S."/>
            <person name="Heiman D."/>
            <person name="Howarth C."/>
            <person name="Larson L."/>
            <person name="Lui A."/>
            <person name="MacDonald P.J.P."/>
            <person name="Mehta T."/>
            <person name="Montmayeur A."/>
            <person name="Murphy C."/>
            <person name="Neiman D."/>
            <person name="Pearson M."/>
            <person name="Priest M."/>
            <person name="Roberts A."/>
            <person name="Saif S."/>
            <person name="Shea T."/>
            <person name="Shenoy N."/>
            <person name="Sisk P."/>
            <person name="Stolte C."/>
            <person name="Sykes S."/>
            <person name="Yandava C."/>
            <person name="Wortman J."/>
            <person name="Nusbaum C."/>
            <person name="Birren B."/>
        </authorList>
    </citation>
    <scope>NUCLEOTIDE SEQUENCE</scope>
    <source>
        <strain evidence="7">ATCC 64411</strain>
    </source>
</reference>
<keyword evidence="2" id="KW-0031">Aminopeptidase</keyword>
<keyword evidence="4" id="KW-0378">Hydrolase</keyword>
<feature type="domain" description="Aminopeptidase P N-terminal" evidence="6">
    <location>
        <begin position="96"/>
        <end position="176"/>
    </location>
</feature>
<organism evidence="7">
    <name type="scientific">Magnaporthiopsis poae (strain ATCC 64411 / 73-15)</name>
    <name type="common">Kentucky bluegrass fungus</name>
    <name type="synonym">Magnaporthe poae</name>
    <dbReference type="NCBI Taxonomy" id="644358"/>
    <lineage>
        <taxon>Eukaryota</taxon>
        <taxon>Fungi</taxon>
        <taxon>Dikarya</taxon>
        <taxon>Ascomycota</taxon>
        <taxon>Pezizomycotina</taxon>
        <taxon>Sordariomycetes</taxon>
        <taxon>Sordariomycetidae</taxon>
        <taxon>Magnaporthales</taxon>
        <taxon>Magnaporthaceae</taxon>
        <taxon>Magnaporthiopsis</taxon>
    </lineage>
</organism>
<dbReference type="GO" id="GO:0005739">
    <property type="term" value="C:mitochondrion"/>
    <property type="evidence" value="ECO:0007669"/>
    <property type="project" value="TreeGrafter"/>
</dbReference>
<accession>A0A0H2UFQ6</accession>
<evidence type="ECO:0000256" key="1">
    <source>
        <dbReference type="ARBA" id="ARBA00008766"/>
    </source>
</evidence>
<dbReference type="GO" id="GO:0006508">
    <property type="term" value="P:proteolysis"/>
    <property type="evidence" value="ECO:0007669"/>
    <property type="project" value="TreeGrafter"/>
</dbReference>
<evidence type="ECO:0000256" key="5">
    <source>
        <dbReference type="ARBA" id="ARBA00023049"/>
    </source>
</evidence>
<evidence type="ECO:0000256" key="3">
    <source>
        <dbReference type="ARBA" id="ARBA00022723"/>
    </source>
</evidence>
<dbReference type="Pfam" id="PF05195">
    <property type="entry name" value="AMP_N"/>
    <property type="match status" value="1"/>
</dbReference>
<keyword evidence="2" id="KW-0645">Protease</keyword>
<evidence type="ECO:0000256" key="2">
    <source>
        <dbReference type="ARBA" id="ARBA00022438"/>
    </source>
</evidence>
<keyword evidence="5" id="KW-0482">Metalloprotease</keyword>
<dbReference type="Gene3D" id="3.40.350.10">
    <property type="entry name" value="Creatinase/prolidase N-terminal domain"/>
    <property type="match status" value="1"/>
</dbReference>
<dbReference type="InterPro" id="IPR029149">
    <property type="entry name" value="Creatin/AminoP/Spt16_N"/>
</dbReference>
<feature type="non-terminal residue" evidence="7">
    <location>
        <position position="176"/>
    </location>
</feature>
<protein>
    <submittedName>
        <fullName evidence="7">Xaa-Pro dipeptidase</fullName>
    </submittedName>
</protein>
<dbReference type="InterPro" id="IPR052433">
    <property type="entry name" value="X-Pro_dipept-like"/>
</dbReference>
<evidence type="ECO:0000259" key="6">
    <source>
        <dbReference type="SMART" id="SM01011"/>
    </source>
</evidence>
<proteinExistence type="inferred from homology"/>
<dbReference type="SUPFAM" id="SSF53092">
    <property type="entry name" value="Creatinase/prolidase N-terminal domain"/>
    <property type="match status" value="1"/>
</dbReference>
<dbReference type="PANTHER" id="PTHR43226">
    <property type="entry name" value="XAA-PRO AMINOPEPTIDASE 3"/>
    <property type="match status" value="1"/>
</dbReference>
<dbReference type="OrthoDB" id="4215474at2759"/>
<dbReference type="VEuPathDB" id="FungiDB:MAPG_11980"/>
<sequence>MSSRASFRLGRPALRRWQQANAATNSLPVRGRLPQAQPPSTYPARLLPQCTSSTPQNISSSRGYATAVSASELQFGQPVHETHPHILEAGELTRGITAQEYYERRLKLARLMPENSVAILTAAELKYRSGAVFYPYRQESNFLYLTGFAEQDAVAVIYRPGPDPAGHEFHLYVRPK</sequence>